<dbReference type="EMBL" id="SJKB01000013">
    <property type="protein sequence ID" value="TCC56181.1"/>
    <property type="molecule type" value="Genomic_DNA"/>
</dbReference>
<keyword evidence="3" id="KW-1185">Reference proteome</keyword>
<reference evidence="2 3" key="1">
    <citation type="submission" date="2019-02" db="EMBL/GenBank/DDBJ databases">
        <title>Kribbella capetownensis sp. nov. and Kribbella speibonae sp. nov., isolated from soil.</title>
        <authorList>
            <person name="Curtis S.M."/>
            <person name="Norton I."/>
            <person name="Everest G.J."/>
            <person name="Meyers P.R."/>
        </authorList>
    </citation>
    <scope>NUCLEOTIDE SEQUENCE [LARGE SCALE GENOMIC DNA]</scope>
    <source>
        <strain evidence="2 3">NRRL B-24813</strain>
    </source>
</reference>
<dbReference type="RefSeq" id="WP_131363376.1">
    <property type="nucleotide sequence ID" value="NZ_SJKB01000013.1"/>
</dbReference>
<dbReference type="GO" id="GO:0008703">
    <property type="term" value="F:5-amino-6-(5-phosphoribosylamino)uracil reductase activity"/>
    <property type="evidence" value="ECO:0007669"/>
    <property type="project" value="InterPro"/>
</dbReference>
<dbReference type="InterPro" id="IPR002734">
    <property type="entry name" value="RibDG_C"/>
</dbReference>
<proteinExistence type="predicted"/>
<gene>
    <name evidence="2" type="ORF">E0H73_34060</name>
</gene>
<dbReference type="PANTHER" id="PTHR38011">
    <property type="entry name" value="DIHYDROFOLATE REDUCTASE FAMILY PROTEIN (AFU_ORTHOLOGUE AFUA_8G06820)"/>
    <property type="match status" value="1"/>
</dbReference>
<evidence type="ECO:0000259" key="1">
    <source>
        <dbReference type="Pfam" id="PF01872"/>
    </source>
</evidence>
<dbReference type="AlphaFoldDB" id="A0A4R0K7R3"/>
<sequence length="178" mass="18815">MRLIESTYISLDGMVSGDAFWGAQQGFQGDAHTEHAAKVLNSASALLMGRATYDVFAMSWPERDGVLADVINPLPKYVASRTLTDASWNTEVLQGDAVEAVAQLKASGEGTLLKYGTGSFSRALVEAGLLDELQLWVHPFVAGSGEGLLSGITTTHLDLSAVTEVGNGVVILTYTPKA</sequence>
<dbReference type="SUPFAM" id="SSF53597">
    <property type="entry name" value="Dihydrofolate reductase-like"/>
    <property type="match status" value="1"/>
</dbReference>
<accession>A0A4R0K7R3</accession>
<evidence type="ECO:0000313" key="2">
    <source>
        <dbReference type="EMBL" id="TCC56181.1"/>
    </source>
</evidence>
<dbReference type="GO" id="GO:0009231">
    <property type="term" value="P:riboflavin biosynthetic process"/>
    <property type="evidence" value="ECO:0007669"/>
    <property type="project" value="InterPro"/>
</dbReference>
<protein>
    <recommendedName>
        <fullName evidence="1">Bacterial bifunctional deaminase-reductase C-terminal domain-containing protein</fullName>
    </recommendedName>
</protein>
<evidence type="ECO:0000313" key="3">
    <source>
        <dbReference type="Proteomes" id="UP000291144"/>
    </source>
</evidence>
<dbReference type="InterPro" id="IPR050765">
    <property type="entry name" value="Riboflavin_Biosynth_HTPR"/>
</dbReference>
<dbReference type="PANTHER" id="PTHR38011:SF2">
    <property type="entry name" value="BIFUNCTIONAL DEAMINASE-REDUCTASE DOMAIN PROTEIN"/>
    <property type="match status" value="1"/>
</dbReference>
<dbReference type="Proteomes" id="UP000291144">
    <property type="component" value="Unassembled WGS sequence"/>
</dbReference>
<dbReference type="Pfam" id="PF01872">
    <property type="entry name" value="RibD_C"/>
    <property type="match status" value="1"/>
</dbReference>
<dbReference type="OrthoDB" id="3471498at2"/>
<organism evidence="2 3">
    <name type="scientific">Kribbella pittospori</name>
    <dbReference type="NCBI Taxonomy" id="722689"/>
    <lineage>
        <taxon>Bacteria</taxon>
        <taxon>Bacillati</taxon>
        <taxon>Actinomycetota</taxon>
        <taxon>Actinomycetes</taxon>
        <taxon>Propionibacteriales</taxon>
        <taxon>Kribbellaceae</taxon>
        <taxon>Kribbella</taxon>
    </lineage>
</organism>
<feature type="domain" description="Bacterial bifunctional deaminase-reductase C-terminal" evidence="1">
    <location>
        <begin position="6"/>
        <end position="170"/>
    </location>
</feature>
<dbReference type="Gene3D" id="3.40.430.10">
    <property type="entry name" value="Dihydrofolate Reductase, subunit A"/>
    <property type="match status" value="1"/>
</dbReference>
<dbReference type="InterPro" id="IPR024072">
    <property type="entry name" value="DHFR-like_dom_sf"/>
</dbReference>
<comment type="caution">
    <text evidence="2">The sequence shown here is derived from an EMBL/GenBank/DDBJ whole genome shotgun (WGS) entry which is preliminary data.</text>
</comment>
<name>A0A4R0K7R3_9ACTN</name>